<protein>
    <submittedName>
        <fullName evidence="1">Uncharacterized protein</fullName>
    </submittedName>
</protein>
<gene>
    <name evidence="1" type="ORF">C8E03_11369</name>
</gene>
<comment type="caution">
    <text evidence="1">The sequence shown here is derived from an EMBL/GenBank/DDBJ whole genome shotgun (WGS) entry which is preliminary data.</text>
</comment>
<proteinExistence type="predicted"/>
<organism evidence="1 2">
    <name type="scientific">Lachnotalea glycerini</name>
    <dbReference type="NCBI Taxonomy" id="1763509"/>
    <lineage>
        <taxon>Bacteria</taxon>
        <taxon>Bacillati</taxon>
        <taxon>Bacillota</taxon>
        <taxon>Clostridia</taxon>
        <taxon>Lachnospirales</taxon>
        <taxon>Lachnospiraceae</taxon>
        <taxon>Lachnotalea</taxon>
    </lineage>
</organism>
<reference evidence="1 2" key="1">
    <citation type="submission" date="2018-05" db="EMBL/GenBank/DDBJ databases">
        <title>Genomic Encyclopedia of Type Strains, Phase IV (KMG-IV): sequencing the most valuable type-strain genomes for metagenomic binning, comparative biology and taxonomic classification.</title>
        <authorList>
            <person name="Goeker M."/>
        </authorList>
    </citation>
    <scope>NUCLEOTIDE SEQUENCE [LARGE SCALE GENOMIC DNA]</scope>
    <source>
        <strain evidence="1 2">DSM 28816</strain>
    </source>
</reference>
<dbReference type="RefSeq" id="WP_278321198.1">
    <property type="nucleotide sequence ID" value="NZ_NOKA02000088.1"/>
</dbReference>
<dbReference type="EMBL" id="QICS01000013">
    <property type="protein sequence ID" value="PXV86284.1"/>
    <property type="molecule type" value="Genomic_DNA"/>
</dbReference>
<evidence type="ECO:0000313" key="1">
    <source>
        <dbReference type="EMBL" id="PXV86284.1"/>
    </source>
</evidence>
<dbReference type="Proteomes" id="UP000247523">
    <property type="component" value="Unassembled WGS sequence"/>
</dbReference>
<sequence length="44" mass="5069">MTNKNQDINLIKLKGLKMLNNQTDIKKIYSQKNLCGVNTKYAVK</sequence>
<evidence type="ECO:0000313" key="2">
    <source>
        <dbReference type="Proteomes" id="UP000247523"/>
    </source>
</evidence>
<name>A0A318EI02_9FIRM</name>
<accession>A0A318EI02</accession>
<dbReference type="AlphaFoldDB" id="A0A318EI02"/>